<sequence>MGPAPRSLRSPLALFACAHLPPSTRHSPSTWYSPLAFSSQRHRWICRRRLSGLPEQAVGPSGAGSHRSSHRIPSPLRRISCISNLKAHRGDFSLTTCERDSRVRCVDDSRIRFIGDSRIKFIGDYRIRFTGDSRIRFVVGWRSGRPGFRPHPAATRSPALFPSRSLLPSPLSPLPTLTLLPASGARSPSTSLPLPRILPRPRPSSLARVLPPSPLCRQRTQPRIRSPPRALPTLLDLSHALPSLFSRALPSLFSHALPSLLSHALASYLTPQSAPRPVRSMVQAVQYEAAHVVQRGERTSSATESAPRLARRAHLVWYEAAHLAWYEAAHLAPSPPQRSDPPRPPRSGTLRPSMRW</sequence>
<dbReference type="KEGG" id="scm:SCHCO_02542833"/>
<evidence type="ECO:0000313" key="3">
    <source>
        <dbReference type="Proteomes" id="UP000007431"/>
    </source>
</evidence>
<keyword evidence="3" id="KW-1185">Reference proteome</keyword>
<dbReference type="AlphaFoldDB" id="D8Q4B2"/>
<accession>D8Q4B2</accession>
<dbReference type="InParanoid" id="D8Q4B2"/>
<feature type="region of interest" description="Disordered" evidence="1">
    <location>
        <begin position="182"/>
        <end position="229"/>
    </location>
</feature>
<dbReference type="VEuPathDB" id="FungiDB:SCHCODRAFT_02542833"/>
<dbReference type="Proteomes" id="UP000007431">
    <property type="component" value="Unassembled WGS sequence"/>
</dbReference>
<dbReference type="EMBL" id="GL377306">
    <property type="protein sequence ID" value="EFI96767.1"/>
    <property type="molecule type" value="Genomic_DNA"/>
</dbReference>
<dbReference type="GeneID" id="9589600"/>
<proteinExistence type="predicted"/>
<protein>
    <submittedName>
        <fullName evidence="2">Uncharacterized protein</fullName>
    </submittedName>
</protein>
<dbReference type="HOGENOM" id="CLU_778801_0_0_1"/>
<gene>
    <name evidence="2" type="ORF">SCHCODRAFT_108830</name>
</gene>
<evidence type="ECO:0000313" key="2">
    <source>
        <dbReference type="EMBL" id="EFI96767.1"/>
    </source>
</evidence>
<feature type="region of interest" description="Disordered" evidence="1">
    <location>
        <begin position="332"/>
        <end position="356"/>
    </location>
</feature>
<organism evidence="3">
    <name type="scientific">Schizophyllum commune (strain H4-8 / FGSC 9210)</name>
    <name type="common">Split gill fungus</name>
    <dbReference type="NCBI Taxonomy" id="578458"/>
    <lineage>
        <taxon>Eukaryota</taxon>
        <taxon>Fungi</taxon>
        <taxon>Dikarya</taxon>
        <taxon>Basidiomycota</taxon>
        <taxon>Agaricomycotina</taxon>
        <taxon>Agaricomycetes</taxon>
        <taxon>Agaricomycetidae</taxon>
        <taxon>Agaricales</taxon>
        <taxon>Schizophyllaceae</taxon>
        <taxon>Schizophyllum</taxon>
    </lineage>
</organism>
<reference evidence="2 3" key="1">
    <citation type="journal article" date="2010" name="Nat. Biotechnol.">
        <title>Genome sequence of the model mushroom Schizophyllum commune.</title>
        <authorList>
            <person name="Ohm R.A."/>
            <person name="de Jong J.F."/>
            <person name="Lugones L.G."/>
            <person name="Aerts A."/>
            <person name="Kothe E."/>
            <person name="Stajich J.E."/>
            <person name="de Vries R.P."/>
            <person name="Record E."/>
            <person name="Levasseur A."/>
            <person name="Baker S.E."/>
            <person name="Bartholomew K.A."/>
            <person name="Coutinho P.M."/>
            <person name="Erdmann S."/>
            <person name="Fowler T.J."/>
            <person name="Gathman A.C."/>
            <person name="Lombard V."/>
            <person name="Henrissat B."/>
            <person name="Knabe N."/>
            <person name="Kuees U."/>
            <person name="Lilly W.W."/>
            <person name="Lindquist E."/>
            <person name="Lucas S."/>
            <person name="Magnuson J.K."/>
            <person name="Piumi F."/>
            <person name="Raudaskoski M."/>
            <person name="Salamov A."/>
            <person name="Schmutz J."/>
            <person name="Schwarze F.W.M.R."/>
            <person name="vanKuyk P.A."/>
            <person name="Horton J.S."/>
            <person name="Grigoriev I.V."/>
            <person name="Woesten H.A.B."/>
        </authorList>
    </citation>
    <scope>NUCLEOTIDE SEQUENCE [LARGE SCALE GENOMIC DNA]</scope>
    <source>
        <strain evidence="3">H4-8 / FGSC 9210</strain>
    </source>
</reference>
<feature type="compositionally biased region" description="Low complexity" evidence="1">
    <location>
        <begin position="182"/>
        <end position="195"/>
    </location>
</feature>
<name>D8Q4B2_SCHCM</name>
<feature type="non-terminal residue" evidence="2">
    <location>
        <position position="356"/>
    </location>
</feature>
<feature type="compositionally biased region" description="Pro residues" evidence="1">
    <location>
        <begin position="333"/>
        <end position="345"/>
    </location>
</feature>
<evidence type="ECO:0000256" key="1">
    <source>
        <dbReference type="SAM" id="MobiDB-lite"/>
    </source>
</evidence>